<dbReference type="PROSITE" id="PS00759">
    <property type="entry name" value="ARGE_DAPE_CPG2_2"/>
    <property type="match status" value="1"/>
</dbReference>
<dbReference type="Pfam" id="PF01546">
    <property type="entry name" value="Peptidase_M20"/>
    <property type="match status" value="1"/>
</dbReference>
<protein>
    <submittedName>
        <fullName evidence="7">Succinyl-diaminopimelate desuccinylase</fullName>
    </submittedName>
</protein>
<dbReference type="Gene3D" id="3.30.70.360">
    <property type="match status" value="1"/>
</dbReference>
<dbReference type="GO" id="GO:0046872">
    <property type="term" value="F:metal ion binding"/>
    <property type="evidence" value="ECO:0007669"/>
    <property type="project" value="UniProtKB-KW"/>
</dbReference>
<dbReference type="Gene3D" id="3.40.630.10">
    <property type="entry name" value="Zn peptidases"/>
    <property type="match status" value="1"/>
</dbReference>
<dbReference type="EMBL" id="AVFE01000022">
    <property type="protein sequence ID" value="ETD04614.1"/>
    <property type="molecule type" value="Genomic_DNA"/>
</dbReference>
<name>V8ANT5_9LACT</name>
<evidence type="ECO:0000256" key="4">
    <source>
        <dbReference type="ARBA" id="ARBA00022801"/>
    </source>
</evidence>
<accession>V8ANT5</accession>
<dbReference type="Pfam" id="PF07687">
    <property type="entry name" value="M20_dimer"/>
    <property type="match status" value="1"/>
</dbReference>
<keyword evidence="3" id="KW-0479">Metal-binding</keyword>
<evidence type="ECO:0000259" key="6">
    <source>
        <dbReference type="Pfam" id="PF07687"/>
    </source>
</evidence>
<comment type="cofactor">
    <cofactor evidence="1">
        <name>Zn(2+)</name>
        <dbReference type="ChEBI" id="CHEBI:29105"/>
    </cofactor>
</comment>
<dbReference type="SUPFAM" id="SSF55031">
    <property type="entry name" value="Bacterial exopeptidase dimerisation domain"/>
    <property type="match status" value="1"/>
</dbReference>
<dbReference type="PATRIC" id="fig|1380772.3.peg.1338"/>
<dbReference type="Proteomes" id="UP000018692">
    <property type="component" value="Unassembled WGS sequence"/>
</dbReference>
<dbReference type="InterPro" id="IPR002933">
    <property type="entry name" value="Peptidase_M20"/>
</dbReference>
<evidence type="ECO:0000256" key="5">
    <source>
        <dbReference type="ARBA" id="ARBA00022833"/>
    </source>
</evidence>
<keyword evidence="4" id="KW-0378">Hydrolase</keyword>
<evidence type="ECO:0000256" key="1">
    <source>
        <dbReference type="ARBA" id="ARBA00001947"/>
    </source>
</evidence>
<dbReference type="PROSITE" id="PS00758">
    <property type="entry name" value="ARGE_DAPE_CPG2_1"/>
    <property type="match status" value="1"/>
</dbReference>
<dbReference type="InterPro" id="IPR036264">
    <property type="entry name" value="Bact_exopeptidase_dim_dom"/>
</dbReference>
<dbReference type="AlphaFoldDB" id="V8ANT5"/>
<comment type="caution">
    <text evidence="7">The sequence shown here is derived from an EMBL/GenBank/DDBJ whole genome shotgun (WGS) entry which is preliminary data.</text>
</comment>
<dbReference type="InterPro" id="IPR011650">
    <property type="entry name" value="Peptidase_M20_dimer"/>
</dbReference>
<dbReference type="GO" id="GO:0016787">
    <property type="term" value="F:hydrolase activity"/>
    <property type="evidence" value="ECO:0007669"/>
    <property type="project" value="UniProtKB-KW"/>
</dbReference>
<dbReference type="PANTHER" id="PTHR43808:SF8">
    <property type="entry name" value="PEPTIDASE M20 DIMERISATION DOMAIN-CONTAINING PROTEIN"/>
    <property type="match status" value="1"/>
</dbReference>
<sequence length="409" mass="45153">MKTEEKLSILKDIVSIDTQDKDEKSVADYLALLLEKHGIHSRNIEVTPGRDNLIASFGKGKKVLGLTGHMDVVSIGEKSKWSHDPFDMCEKDGNLYGRGTSDMKSGLAALVIAMIELKESGEEVNGQVKLLATVDEEKNESGAEKFVELGEVKDLDALIVAEPSGVSKKAIENNIGKFPDPNKINELLENNETEEQHFLIYAHNGSYDYKVTSTGKTAHSSMPHLGINAINNLIMFYNKQEEYFQTTELVDDTLGKIIPVTTLIEGGEQINSVPASASLTGRIRTTPTHNGDIITRDLTAIIEELNKNHGTHLELEVINNKLPVKSNPNSSFIQLVKEVGTKFLKQDYPLMHVAGGTDAATFLKGNPNLQVAVIGPGNNTSHMVDEYVNKDIYLKCIEFYKEVIKDFLK</sequence>
<feature type="domain" description="Peptidase M20 dimerisation" evidence="6">
    <location>
        <begin position="201"/>
        <end position="308"/>
    </location>
</feature>
<organism evidence="7 8">
    <name type="scientific">Lactococcus garvieae TRF1</name>
    <dbReference type="NCBI Taxonomy" id="1380772"/>
    <lineage>
        <taxon>Bacteria</taxon>
        <taxon>Bacillati</taxon>
        <taxon>Bacillota</taxon>
        <taxon>Bacilli</taxon>
        <taxon>Lactobacillales</taxon>
        <taxon>Streptococcaceae</taxon>
        <taxon>Lactococcus</taxon>
    </lineage>
</organism>
<dbReference type="NCBIfam" id="NF006365">
    <property type="entry name" value="PRK08588.1"/>
    <property type="match status" value="1"/>
</dbReference>
<dbReference type="PANTHER" id="PTHR43808">
    <property type="entry name" value="ACETYLORNITHINE DEACETYLASE"/>
    <property type="match status" value="1"/>
</dbReference>
<evidence type="ECO:0000313" key="7">
    <source>
        <dbReference type="EMBL" id="ETD04614.1"/>
    </source>
</evidence>
<reference evidence="7 8" key="1">
    <citation type="submission" date="2013-07" db="EMBL/GenBank/DDBJ databases">
        <title>Isolation of Lactococcus garvieae strain TRF1 from the fecal material of a timber rattlesnake.</title>
        <authorList>
            <person name="McLaughlin R.W."/>
            <person name="Cochran P.A."/>
            <person name="Dowd S.E."/>
        </authorList>
    </citation>
    <scope>NUCLEOTIDE SEQUENCE [LARGE SCALE GENOMIC DNA]</scope>
    <source>
        <strain evidence="7 8">TRF1</strain>
    </source>
</reference>
<dbReference type="InterPro" id="IPR001261">
    <property type="entry name" value="ArgE/DapE_CS"/>
</dbReference>
<evidence type="ECO:0000313" key="8">
    <source>
        <dbReference type="Proteomes" id="UP000018692"/>
    </source>
</evidence>
<evidence type="ECO:0000256" key="2">
    <source>
        <dbReference type="ARBA" id="ARBA00006247"/>
    </source>
</evidence>
<proteinExistence type="inferred from homology"/>
<dbReference type="CDD" id="cd08659">
    <property type="entry name" value="M20_ArgE_DapE-like"/>
    <property type="match status" value="1"/>
</dbReference>
<dbReference type="InterPro" id="IPR050072">
    <property type="entry name" value="Peptidase_M20A"/>
</dbReference>
<keyword evidence="5" id="KW-0862">Zinc</keyword>
<comment type="similarity">
    <text evidence="2">Belongs to the peptidase M20A family.</text>
</comment>
<gene>
    <name evidence="7" type="ORF">N568_0106895</name>
</gene>
<dbReference type="SUPFAM" id="SSF53187">
    <property type="entry name" value="Zn-dependent exopeptidases"/>
    <property type="match status" value="1"/>
</dbReference>
<evidence type="ECO:0000256" key="3">
    <source>
        <dbReference type="ARBA" id="ARBA00022723"/>
    </source>
</evidence>